<dbReference type="InterPro" id="IPR020845">
    <property type="entry name" value="AMP-binding_CS"/>
</dbReference>
<dbReference type="EMBL" id="JBHUMM010000043">
    <property type="protein sequence ID" value="MFD2673093.1"/>
    <property type="molecule type" value="Genomic_DNA"/>
</dbReference>
<dbReference type="PROSITE" id="PS00455">
    <property type="entry name" value="AMP_BINDING"/>
    <property type="match status" value="2"/>
</dbReference>
<feature type="domain" description="Carrier" evidence="6">
    <location>
        <begin position="602"/>
        <end position="678"/>
    </location>
</feature>
<keyword evidence="2" id="KW-0596">Phosphopantetheine</keyword>
<dbReference type="InterPro" id="IPR020806">
    <property type="entry name" value="PKS_PP-bd"/>
</dbReference>
<evidence type="ECO:0000256" key="1">
    <source>
        <dbReference type="ARBA" id="ARBA00001957"/>
    </source>
</evidence>
<dbReference type="InterPro" id="IPR042099">
    <property type="entry name" value="ANL_N_sf"/>
</dbReference>
<proteinExistence type="predicted"/>
<dbReference type="Pfam" id="PF00501">
    <property type="entry name" value="AMP-binding"/>
    <property type="match status" value="2"/>
</dbReference>
<keyword evidence="8" id="KW-1185">Reference proteome</keyword>
<dbReference type="Gene3D" id="3.30.559.10">
    <property type="entry name" value="Chloramphenicol acetyltransferase-like domain"/>
    <property type="match status" value="1"/>
</dbReference>
<dbReference type="SUPFAM" id="SSF52777">
    <property type="entry name" value="CoA-dependent acyltransferases"/>
    <property type="match status" value="2"/>
</dbReference>
<evidence type="ECO:0000259" key="6">
    <source>
        <dbReference type="PROSITE" id="PS50075"/>
    </source>
</evidence>
<dbReference type="InterPro" id="IPR000873">
    <property type="entry name" value="AMP-dep_synth/lig_dom"/>
</dbReference>
<evidence type="ECO:0000313" key="7">
    <source>
        <dbReference type="EMBL" id="MFD2673093.1"/>
    </source>
</evidence>
<dbReference type="Pfam" id="PF00668">
    <property type="entry name" value="Condensation"/>
    <property type="match status" value="1"/>
</dbReference>
<evidence type="ECO:0000256" key="5">
    <source>
        <dbReference type="SAM" id="Coils"/>
    </source>
</evidence>
<dbReference type="Pfam" id="PF00550">
    <property type="entry name" value="PP-binding"/>
    <property type="match status" value="1"/>
</dbReference>
<dbReference type="InterPro" id="IPR023213">
    <property type="entry name" value="CAT-like_dom_sf"/>
</dbReference>
<keyword evidence="5" id="KW-0175">Coiled coil</keyword>
<dbReference type="CDD" id="cd19531">
    <property type="entry name" value="LCL_NRPS-like"/>
    <property type="match status" value="1"/>
</dbReference>
<dbReference type="SUPFAM" id="SSF47336">
    <property type="entry name" value="ACP-like"/>
    <property type="match status" value="1"/>
</dbReference>
<dbReference type="Proteomes" id="UP001597497">
    <property type="component" value="Unassembled WGS sequence"/>
</dbReference>
<dbReference type="InterPro" id="IPR045851">
    <property type="entry name" value="AMP-bd_C_sf"/>
</dbReference>
<dbReference type="Gene3D" id="3.30.559.30">
    <property type="entry name" value="Nonribosomal peptide synthetase, condensation domain"/>
    <property type="match status" value="1"/>
</dbReference>
<dbReference type="Gene3D" id="3.30.300.30">
    <property type="match status" value="1"/>
</dbReference>
<feature type="non-terminal residue" evidence="7">
    <location>
        <position position="1323"/>
    </location>
</feature>
<dbReference type="InterPro" id="IPR036736">
    <property type="entry name" value="ACP-like_sf"/>
</dbReference>
<keyword evidence="4" id="KW-0677">Repeat</keyword>
<comment type="caution">
    <text evidence="7">The sequence shown here is derived from an EMBL/GenBank/DDBJ whole genome shotgun (WGS) entry which is preliminary data.</text>
</comment>
<name>A0ABW5RDP5_9BACL</name>
<dbReference type="PANTHER" id="PTHR45527">
    <property type="entry name" value="NONRIBOSOMAL PEPTIDE SYNTHETASE"/>
    <property type="match status" value="1"/>
</dbReference>
<accession>A0ABW5RDP5</accession>
<comment type="cofactor">
    <cofactor evidence="1">
        <name>pantetheine 4'-phosphate</name>
        <dbReference type="ChEBI" id="CHEBI:47942"/>
    </cofactor>
</comment>
<dbReference type="Gene3D" id="1.10.1200.10">
    <property type="entry name" value="ACP-like"/>
    <property type="match status" value="1"/>
</dbReference>
<dbReference type="Gene3D" id="3.40.50.12780">
    <property type="entry name" value="N-terminal domain of ligase-like"/>
    <property type="match status" value="1"/>
</dbReference>
<evidence type="ECO:0000313" key="8">
    <source>
        <dbReference type="Proteomes" id="UP001597497"/>
    </source>
</evidence>
<evidence type="ECO:0000256" key="3">
    <source>
        <dbReference type="ARBA" id="ARBA00022553"/>
    </source>
</evidence>
<keyword evidence="3" id="KW-0597">Phosphoprotein</keyword>
<dbReference type="SMART" id="SM00823">
    <property type="entry name" value="PKS_PP"/>
    <property type="match status" value="1"/>
</dbReference>
<gene>
    <name evidence="7" type="ORF">ACFSUC_16095</name>
</gene>
<dbReference type="SUPFAM" id="SSF56801">
    <property type="entry name" value="Acetyl-CoA synthetase-like"/>
    <property type="match status" value="2"/>
</dbReference>
<reference evidence="8" key="1">
    <citation type="journal article" date="2019" name="Int. J. Syst. Evol. Microbiol.">
        <title>The Global Catalogue of Microorganisms (GCM) 10K type strain sequencing project: providing services to taxonomists for standard genome sequencing and annotation.</title>
        <authorList>
            <consortium name="The Broad Institute Genomics Platform"/>
            <consortium name="The Broad Institute Genome Sequencing Center for Infectious Disease"/>
            <person name="Wu L."/>
            <person name="Ma J."/>
        </authorList>
    </citation>
    <scope>NUCLEOTIDE SEQUENCE [LARGE SCALE GENOMIC DNA]</scope>
    <source>
        <strain evidence="8">KCTC 33676</strain>
    </source>
</reference>
<dbReference type="Gene3D" id="3.40.50.980">
    <property type="match status" value="2"/>
</dbReference>
<evidence type="ECO:0000256" key="2">
    <source>
        <dbReference type="ARBA" id="ARBA00022450"/>
    </source>
</evidence>
<dbReference type="PANTHER" id="PTHR45527:SF1">
    <property type="entry name" value="FATTY ACID SYNTHASE"/>
    <property type="match status" value="1"/>
</dbReference>
<dbReference type="InterPro" id="IPR001242">
    <property type="entry name" value="Condensation_dom"/>
</dbReference>
<feature type="coiled-coil region" evidence="5">
    <location>
        <begin position="577"/>
        <end position="604"/>
    </location>
</feature>
<organism evidence="7 8">
    <name type="scientific">Marinicrinis sediminis</name>
    <dbReference type="NCBI Taxonomy" id="1652465"/>
    <lineage>
        <taxon>Bacteria</taxon>
        <taxon>Bacillati</taxon>
        <taxon>Bacillota</taxon>
        <taxon>Bacilli</taxon>
        <taxon>Bacillales</taxon>
        <taxon>Paenibacillaceae</taxon>
    </lineage>
</organism>
<sequence>MYSCSTLQELITQVKEGNQGITFVRSAKEEYFVSYRDVYKLALESLHRLRKAGIREGQEAVFQLDDPYEFIVMFWACVLGKVIPVPVSIGTTEDVRHKLKAIWERLIDPVLIMPEDEYAQLSEFCDNHAEFQQWGSHLQERTLHSAALVQPFEQLGAIEESLENLALPQAQKTDIAFIQFSSGSTGAPKGVVLTHGNLISNMSAIVSGSKATEQDTSLSWMPLTHDMGLIGFHLTPVLANMNQIMMPPALFIQRPAIWLNKASEHQVSVLASPNFGYKHLLSYFQRRRKEKWDLSQVRLIFNGAEPISADLCEAFLEEMAPFGLKPEVMFPVYGMAEASLAVTFPPVEETLQKVQVHRSKLAIGSKVTYIDAGDQGPETTTAESEKQSVTFVDVGTAVQDCEIQICDDSDQPLEEGHIGHILIRGDNVTTGYYRADDINARTFTDQGWLRTGDLGFIHQGRLVITGRFKDIIFINGQNVYPHDLEQLAEQLDEVDLGRIAICGLYQAERGSDEVVAFVIHRGDLQRFVPVMQKLKQAIWSQTGIELSKVIPVKSIPKTTSGKIQRYQCAEAYRAGEYESVLEELDRLTSAQQEQQADLEEERTRTSTELQLLELWSDLTGEAPPTSVHQPFYELGIHSLKAASLIGRIREQFRIELQLRDFFQTGTLHQLAAFIDQAERMDETSSVSHYEGTDYPLSPAQTRVYWLEQMEDIHYAYHIPMQLNISGKMDAEELRKVFHTLTQIHPILRMQVRVRDGQPYQVRNDDAQLQVEFENCAQTLASLDEQWQSFLRPFDLANAPLFRARLLSHSNDQHTLLLDAHHLMLDGISMNLLIQDFQKCLNDEQVETSEIHFGDYAKWLEQTRSAQSEEQDASRNFWKQELQGELPLLQLPYDKTRPEQRTYKGATWTQPVSDELKQKLQQAAKKLACNESSLYYAAFVMLLSRFSGQKQFVTGLLTSGRTSLDTETMLGMFNAFLPLKADVSDDFTLVEWTRQLQEQLIAIMDHQSYPLEQMLDDIAYRADRSRNPLFDTMLIYHNQMEQVHQFEAKGRQFTHQYVHNRAAKLDLKLDLFPGQKGTLDGIWEYNTQLFHESTIQRMADAYCWLLEQIAAASPEQKVTDLQLLRPEEQQHMMESWNRTEAPFPDQHLLHERFEEQVARHPQRQAISFGHESLTYAELNARSNRLARYLQQHGVEPDSWVAILSPRKLDMMIGIFAVLKAGGAYVPISPDFPEDRIAYMLEDSGASLVLRGCQTDIPSQIDASERMIIDLDDDAPWRELDESNLSRSTAPDKLAYMIYTSGSTGKPKGTMIEHRAVINRLHWMQ</sequence>
<dbReference type="InterPro" id="IPR009081">
    <property type="entry name" value="PP-bd_ACP"/>
</dbReference>
<dbReference type="RefSeq" id="WP_379930650.1">
    <property type="nucleotide sequence ID" value="NZ_JBHUMM010000043.1"/>
</dbReference>
<dbReference type="PROSITE" id="PS50075">
    <property type="entry name" value="CARRIER"/>
    <property type="match status" value="1"/>
</dbReference>
<protein>
    <submittedName>
        <fullName evidence="7">AMP-binding protein</fullName>
    </submittedName>
</protein>
<evidence type="ECO:0000256" key="4">
    <source>
        <dbReference type="ARBA" id="ARBA00022737"/>
    </source>
</evidence>